<gene>
    <name evidence="1" type="ORF">UFOPK2342_00337</name>
    <name evidence="2" type="ORF">UFOPK2423_00834</name>
    <name evidence="3" type="ORF">UFOPK3266_01591</name>
    <name evidence="4" type="ORF">UFOPK4367_00899</name>
</gene>
<name>A0A6J6M4W4_9ZZZZ</name>
<dbReference type="EMBL" id="CAEZXB010000003">
    <property type="protein sequence ID" value="CAB4669317.1"/>
    <property type="molecule type" value="Genomic_DNA"/>
</dbReference>
<evidence type="ECO:0000313" key="2">
    <source>
        <dbReference type="EMBL" id="CAB4695347.1"/>
    </source>
</evidence>
<evidence type="ECO:0000313" key="4">
    <source>
        <dbReference type="EMBL" id="CAB5076017.1"/>
    </source>
</evidence>
<dbReference type="PROSITE" id="PS51257">
    <property type="entry name" value="PROKAR_LIPOPROTEIN"/>
    <property type="match status" value="1"/>
</dbReference>
<organism evidence="1">
    <name type="scientific">freshwater metagenome</name>
    <dbReference type="NCBI Taxonomy" id="449393"/>
    <lineage>
        <taxon>unclassified sequences</taxon>
        <taxon>metagenomes</taxon>
        <taxon>ecological metagenomes</taxon>
    </lineage>
</organism>
<reference evidence="1" key="1">
    <citation type="submission" date="2020-05" db="EMBL/GenBank/DDBJ databases">
        <authorList>
            <person name="Chiriac C."/>
            <person name="Salcher M."/>
            <person name="Ghai R."/>
            <person name="Kavagutti S V."/>
        </authorList>
    </citation>
    <scope>NUCLEOTIDE SEQUENCE</scope>
</reference>
<evidence type="ECO:0000313" key="1">
    <source>
        <dbReference type="EMBL" id="CAB4669317.1"/>
    </source>
</evidence>
<protein>
    <submittedName>
        <fullName evidence="1">Unannotated protein</fullName>
    </submittedName>
</protein>
<dbReference type="EMBL" id="CAFBAA010000061">
    <property type="protein sequence ID" value="CAB4845407.1"/>
    <property type="molecule type" value="Genomic_DNA"/>
</dbReference>
<sequence length="215" mass="23638">MISVVRRTFIVFALVGALVGCSAPTDQYPKLSSDGLYFKVPRSWSEVPENVLATFEAKNTDQAALDRLAVVRWQAAYAPSRVSASQVFSAKPSDLPIVYIRVRDLYTDERDAVSLNTLRDAIFPITKWSADPTLAHFTSLLDEELSFKGGAGVHERYSFSQDSGALQVVDQSALLSPDRNTLYLLVVRCSESCFQKNQKAIEAISASLVVRGARG</sequence>
<accession>A0A6J6M4W4</accession>
<proteinExistence type="predicted"/>
<dbReference type="EMBL" id="CAEZXN010000016">
    <property type="protein sequence ID" value="CAB4695347.1"/>
    <property type="molecule type" value="Genomic_DNA"/>
</dbReference>
<dbReference type="EMBL" id="CAFBRC010000053">
    <property type="protein sequence ID" value="CAB5076017.1"/>
    <property type="molecule type" value="Genomic_DNA"/>
</dbReference>
<dbReference type="AlphaFoldDB" id="A0A6J6M4W4"/>
<evidence type="ECO:0000313" key="3">
    <source>
        <dbReference type="EMBL" id="CAB4845407.1"/>
    </source>
</evidence>